<dbReference type="AlphaFoldDB" id="A0A917UKT4"/>
<dbReference type="GO" id="GO:0016787">
    <property type="term" value="F:hydrolase activity"/>
    <property type="evidence" value="ECO:0007669"/>
    <property type="project" value="UniProtKB-KW"/>
</dbReference>
<keyword evidence="3" id="KW-1185">Reference proteome</keyword>
<comment type="caution">
    <text evidence="2">The sequence shown here is derived from an EMBL/GenBank/DDBJ whole genome shotgun (WGS) entry which is preliminary data.</text>
</comment>
<dbReference type="InterPro" id="IPR051540">
    <property type="entry name" value="S-2-haloacid_dehalogenase"/>
</dbReference>
<reference evidence="2" key="1">
    <citation type="journal article" date="2014" name="Int. J. Syst. Evol. Microbiol.">
        <title>Complete genome sequence of Corynebacterium casei LMG S-19264T (=DSM 44701T), isolated from a smear-ripened cheese.</title>
        <authorList>
            <consortium name="US DOE Joint Genome Institute (JGI-PGF)"/>
            <person name="Walter F."/>
            <person name="Albersmeier A."/>
            <person name="Kalinowski J."/>
            <person name="Ruckert C."/>
        </authorList>
    </citation>
    <scope>NUCLEOTIDE SEQUENCE</scope>
    <source>
        <strain evidence="2">JCM 14371</strain>
    </source>
</reference>
<evidence type="ECO:0000256" key="1">
    <source>
        <dbReference type="ARBA" id="ARBA00022801"/>
    </source>
</evidence>
<dbReference type="Proteomes" id="UP000635726">
    <property type="component" value="Unassembled WGS sequence"/>
</dbReference>
<name>A0A917UKT4_9DEIO</name>
<dbReference type="SUPFAM" id="SSF56784">
    <property type="entry name" value="HAD-like"/>
    <property type="match status" value="1"/>
</dbReference>
<protein>
    <submittedName>
        <fullName evidence="2">Hydrolase</fullName>
    </submittedName>
</protein>
<evidence type="ECO:0000313" key="2">
    <source>
        <dbReference type="EMBL" id="GGJ64504.1"/>
    </source>
</evidence>
<dbReference type="SFLD" id="SFLDS00003">
    <property type="entry name" value="Haloacid_Dehalogenase"/>
    <property type="match status" value="1"/>
</dbReference>
<evidence type="ECO:0000313" key="3">
    <source>
        <dbReference type="Proteomes" id="UP000635726"/>
    </source>
</evidence>
<organism evidence="2 3">
    <name type="scientific">Deinococcus aquiradiocola</name>
    <dbReference type="NCBI Taxonomy" id="393059"/>
    <lineage>
        <taxon>Bacteria</taxon>
        <taxon>Thermotogati</taxon>
        <taxon>Deinococcota</taxon>
        <taxon>Deinococci</taxon>
        <taxon>Deinococcales</taxon>
        <taxon>Deinococcaceae</taxon>
        <taxon>Deinococcus</taxon>
    </lineage>
</organism>
<reference evidence="2" key="2">
    <citation type="submission" date="2020-09" db="EMBL/GenBank/DDBJ databases">
        <authorList>
            <person name="Sun Q."/>
            <person name="Ohkuma M."/>
        </authorList>
    </citation>
    <scope>NUCLEOTIDE SEQUENCE</scope>
    <source>
        <strain evidence="2">JCM 14371</strain>
    </source>
</reference>
<dbReference type="PANTHER" id="PTHR43316">
    <property type="entry name" value="HYDROLASE, HALOACID DELAHOGENASE-RELATED"/>
    <property type="match status" value="1"/>
</dbReference>
<gene>
    <name evidence="2" type="ORF">GCM10008939_05530</name>
</gene>
<dbReference type="InterPro" id="IPR036412">
    <property type="entry name" value="HAD-like_sf"/>
</dbReference>
<dbReference type="InterPro" id="IPR006439">
    <property type="entry name" value="HAD-SF_hydro_IA"/>
</dbReference>
<dbReference type="NCBIfam" id="TIGR01509">
    <property type="entry name" value="HAD-SF-IA-v3"/>
    <property type="match status" value="1"/>
</dbReference>
<dbReference type="InterPro" id="IPR023214">
    <property type="entry name" value="HAD_sf"/>
</dbReference>
<dbReference type="PRINTS" id="PR00413">
    <property type="entry name" value="HADHALOGNASE"/>
</dbReference>
<dbReference type="Gene3D" id="3.40.50.1000">
    <property type="entry name" value="HAD superfamily/HAD-like"/>
    <property type="match status" value="1"/>
</dbReference>
<sequence length="231" mass="25450">MQAVSRPATRVRGVLFDRDETIAYTDTGVYREVAVWAAREYGLDPRVVGQALQAQWAAQEDPAQVGGWWGLRSEADEAAYWERYAQELAARLDLPAERLGLLLQEWPYERYMKAYPAARGVLEALRARGVKVGVLSNTLPSIGVTLDAIGLGDVVDVAIASCSLGVHKPERDAYLRSADLMELPVQEILFVDDKPENVTAAREAGMRAALIDLRHGTPGALHDLRDVLELV</sequence>
<dbReference type="SFLD" id="SFLDG01129">
    <property type="entry name" value="C1.5:_HAD__Beta-PGM__Phosphata"/>
    <property type="match status" value="1"/>
</dbReference>
<dbReference type="PANTHER" id="PTHR43316:SF3">
    <property type="entry name" value="HALOACID DEHALOGENASE, TYPE II (AFU_ORTHOLOGUE AFUA_2G07750)-RELATED"/>
    <property type="match status" value="1"/>
</dbReference>
<dbReference type="EMBL" id="BMOE01000001">
    <property type="protein sequence ID" value="GGJ64504.1"/>
    <property type="molecule type" value="Genomic_DNA"/>
</dbReference>
<dbReference type="Pfam" id="PF00702">
    <property type="entry name" value="Hydrolase"/>
    <property type="match status" value="1"/>
</dbReference>
<accession>A0A917UKT4</accession>
<keyword evidence="1 2" id="KW-0378">Hydrolase</keyword>
<proteinExistence type="predicted"/>